<dbReference type="SMART" id="SM00355">
    <property type="entry name" value="ZnF_C2H2"/>
    <property type="match status" value="2"/>
</dbReference>
<feature type="compositionally biased region" description="Low complexity" evidence="7">
    <location>
        <begin position="1"/>
        <end position="11"/>
    </location>
</feature>
<evidence type="ECO:0000256" key="3">
    <source>
        <dbReference type="ARBA" id="ARBA00022737"/>
    </source>
</evidence>
<evidence type="ECO:0000259" key="9">
    <source>
        <dbReference type="SMART" id="SM00451"/>
    </source>
</evidence>
<keyword evidence="5" id="KW-0862">Zinc</keyword>
<feature type="region of interest" description="Disordered" evidence="7">
    <location>
        <begin position="300"/>
        <end position="325"/>
    </location>
</feature>
<accession>A0AAV1QNC6</accession>
<evidence type="ECO:0000256" key="4">
    <source>
        <dbReference type="ARBA" id="ARBA00022771"/>
    </source>
</evidence>
<dbReference type="EMBL" id="CAWUPB010000058">
    <property type="protein sequence ID" value="CAK7323083.1"/>
    <property type="molecule type" value="Genomic_DNA"/>
</dbReference>
<dbReference type="InterPro" id="IPR013087">
    <property type="entry name" value="Znf_C2H2_type"/>
</dbReference>
<dbReference type="Proteomes" id="UP001314170">
    <property type="component" value="Unassembled WGS sequence"/>
</dbReference>
<evidence type="ECO:0000256" key="5">
    <source>
        <dbReference type="ARBA" id="ARBA00022833"/>
    </source>
</evidence>
<name>A0AAV1QNC6_9ROSI</name>
<comment type="caution">
    <text evidence="10">The sequence shown here is derived from an EMBL/GenBank/DDBJ whole genome shotgun (WGS) entry which is preliminary data.</text>
</comment>
<dbReference type="GO" id="GO:0003676">
    <property type="term" value="F:nucleic acid binding"/>
    <property type="evidence" value="ECO:0007669"/>
    <property type="project" value="InterPro"/>
</dbReference>
<protein>
    <submittedName>
        <fullName evidence="10">Uncharacterized protein</fullName>
    </submittedName>
</protein>
<feature type="domain" description="C2H2-type" evidence="8">
    <location>
        <begin position="351"/>
        <end position="375"/>
    </location>
</feature>
<dbReference type="SMART" id="SM00451">
    <property type="entry name" value="ZnF_U1"/>
    <property type="match status" value="2"/>
</dbReference>
<feature type="domain" description="U1-type" evidence="9">
    <location>
        <begin position="348"/>
        <end position="382"/>
    </location>
</feature>
<dbReference type="InterPro" id="IPR051868">
    <property type="entry name" value="ZN346_ZMAT4"/>
</dbReference>
<gene>
    <name evidence="10" type="ORF">DCAF_LOCUS699</name>
</gene>
<keyword evidence="4" id="KW-0863">Zinc-finger</keyword>
<dbReference type="InterPro" id="IPR036236">
    <property type="entry name" value="Znf_C2H2_sf"/>
</dbReference>
<dbReference type="PANTHER" id="PTHR46144">
    <property type="entry name" value="ZINC FINGER PROTEIN 385B-LIKE"/>
    <property type="match status" value="1"/>
</dbReference>
<organism evidence="10 11">
    <name type="scientific">Dovyalis caffra</name>
    <dbReference type="NCBI Taxonomy" id="77055"/>
    <lineage>
        <taxon>Eukaryota</taxon>
        <taxon>Viridiplantae</taxon>
        <taxon>Streptophyta</taxon>
        <taxon>Embryophyta</taxon>
        <taxon>Tracheophyta</taxon>
        <taxon>Spermatophyta</taxon>
        <taxon>Magnoliopsida</taxon>
        <taxon>eudicotyledons</taxon>
        <taxon>Gunneridae</taxon>
        <taxon>Pentapetalae</taxon>
        <taxon>rosids</taxon>
        <taxon>fabids</taxon>
        <taxon>Malpighiales</taxon>
        <taxon>Salicaceae</taxon>
        <taxon>Flacourtieae</taxon>
        <taxon>Dovyalis</taxon>
    </lineage>
</organism>
<dbReference type="GO" id="GO:0005634">
    <property type="term" value="C:nucleus"/>
    <property type="evidence" value="ECO:0007669"/>
    <property type="project" value="UniProtKB-SubCell"/>
</dbReference>
<keyword evidence="2" id="KW-0479">Metal-binding</keyword>
<dbReference type="InterPro" id="IPR003604">
    <property type="entry name" value="Matrin/U1-like-C_Znf_C2H2"/>
</dbReference>
<evidence type="ECO:0000256" key="6">
    <source>
        <dbReference type="ARBA" id="ARBA00023242"/>
    </source>
</evidence>
<evidence type="ECO:0000313" key="11">
    <source>
        <dbReference type="Proteomes" id="UP001314170"/>
    </source>
</evidence>
<feature type="domain" description="C2H2-type" evidence="8">
    <location>
        <begin position="256"/>
        <end position="280"/>
    </location>
</feature>
<keyword evidence="6" id="KW-0539">Nucleus</keyword>
<keyword evidence="3" id="KW-0677">Repeat</keyword>
<feature type="region of interest" description="Disordered" evidence="7">
    <location>
        <begin position="1"/>
        <end position="34"/>
    </location>
</feature>
<proteinExistence type="predicted"/>
<evidence type="ECO:0000256" key="2">
    <source>
        <dbReference type="ARBA" id="ARBA00022723"/>
    </source>
</evidence>
<feature type="domain" description="U1-type" evidence="9">
    <location>
        <begin position="253"/>
        <end position="287"/>
    </location>
</feature>
<reference evidence="10 11" key="1">
    <citation type="submission" date="2024-01" db="EMBL/GenBank/DDBJ databases">
        <authorList>
            <person name="Waweru B."/>
        </authorList>
    </citation>
    <scope>NUCLEOTIDE SEQUENCE [LARGE SCALE GENOMIC DNA]</scope>
</reference>
<evidence type="ECO:0000259" key="8">
    <source>
        <dbReference type="SMART" id="SM00355"/>
    </source>
</evidence>
<dbReference type="GO" id="GO:0008270">
    <property type="term" value="F:zinc ion binding"/>
    <property type="evidence" value="ECO:0007669"/>
    <property type="project" value="UniProtKB-KW"/>
</dbReference>
<dbReference type="Pfam" id="PF12874">
    <property type="entry name" value="zf-met"/>
    <property type="match status" value="2"/>
</dbReference>
<dbReference type="SUPFAM" id="SSF57667">
    <property type="entry name" value="beta-beta-alpha zinc fingers"/>
    <property type="match status" value="2"/>
</dbReference>
<evidence type="ECO:0000256" key="7">
    <source>
        <dbReference type="SAM" id="MobiDB-lite"/>
    </source>
</evidence>
<evidence type="ECO:0000256" key="1">
    <source>
        <dbReference type="ARBA" id="ARBA00004123"/>
    </source>
</evidence>
<keyword evidence="11" id="KW-1185">Reference proteome</keyword>
<dbReference type="PANTHER" id="PTHR46144:SF6">
    <property type="entry name" value="C2H2-TYPE DOMAIN-CONTAINING PROTEIN"/>
    <property type="match status" value="1"/>
</dbReference>
<sequence>MEYATTAAAATYPQMHQTQNQNPNPNPPQQQQQPISTSLYSSYYYPPAPPLPAADPQNQPITTQFYATDPITTLTPPGVDSYTTYPHLAYYFDPNSHTWAAKEAVRQYGSDPATFPIPVREKSRKPRLENYSHLLKVMLVEALESLADCLFVDPRLRVCFRSDFVMEYSMHVKVVYCKGPFNSITFNAKVAKELHVADVVTLPSIPITPNGTEQLAIAHPDPTSWANLTFQAQGNSNWKKHPKKTLQKKTKVSQSAYCEVCKVDCNSKDVLDQHKLGKKHKKNVEKLQAAAAGYSVSAGSSNLVTGRQENPSKSENRNVQTSKKKASELLEDLDTKRRKILEGGAAAEAVRACSICNVVCNSETVFNSHLAGQKHAAMLKKLAAGIRVATAT</sequence>
<feature type="compositionally biased region" description="Low complexity" evidence="7">
    <location>
        <begin position="19"/>
        <end position="34"/>
    </location>
</feature>
<comment type="subcellular location">
    <subcellularLocation>
        <location evidence="1">Nucleus</location>
    </subcellularLocation>
</comment>
<dbReference type="AlphaFoldDB" id="A0AAV1QNC6"/>
<dbReference type="Gene3D" id="3.30.160.60">
    <property type="entry name" value="Classic Zinc Finger"/>
    <property type="match status" value="2"/>
</dbReference>
<evidence type="ECO:0000313" key="10">
    <source>
        <dbReference type="EMBL" id="CAK7323083.1"/>
    </source>
</evidence>